<proteinExistence type="inferred from homology"/>
<dbReference type="PROSITE" id="PS00600">
    <property type="entry name" value="AA_TRANSFER_CLASS_3"/>
    <property type="match status" value="1"/>
</dbReference>
<dbReference type="OrthoDB" id="4510254at2"/>
<protein>
    <submittedName>
        <fullName evidence="4">Glutamate-1-semialdehyde 2,1-aminomutase</fullName>
    </submittedName>
</protein>
<organism evidence="4 5">
    <name type="scientific">Thermasporomyces composti</name>
    <dbReference type="NCBI Taxonomy" id="696763"/>
    <lineage>
        <taxon>Bacteria</taxon>
        <taxon>Bacillati</taxon>
        <taxon>Actinomycetota</taxon>
        <taxon>Actinomycetes</taxon>
        <taxon>Propionibacteriales</taxon>
        <taxon>Nocardioidaceae</taxon>
        <taxon>Thermasporomyces</taxon>
    </lineage>
</organism>
<dbReference type="CDD" id="cd00610">
    <property type="entry name" value="OAT_like"/>
    <property type="match status" value="1"/>
</dbReference>
<dbReference type="InterPro" id="IPR005814">
    <property type="entry name" value="Aminotrans_3"/>
</dbReference>
<dbReference type="SUPFAM" id="SSF53383">
    <property type="entry name" value="PLP-dependent transferases"/>
    <property type="match status" value="1"/>
</dbReference>
<evidence type="ECO:0000256" key="2">
    <source>
        <dbReference type="ARBA" id="ARBA00022898"/>
    </source>
</evidence>
<sequence length="436" mass="45933">MVIEAWPASRQAWERTKASLSGGVSTGLRASMKPHPLFFRGGSGPRLTDLDGNSYVDYVLGWGPVILGHGHPKLTAAVAAQLPYGSTYGAGHLLEAEAAEAVLARIPGTERVLWCSTGSEANLVALRLARAATGRRRFIKFGGHYHGWTDPMLIGYRPGPDGTLGLGSLGQNPATLDDVRLVAWGDLDTTAGLLTTSGTDIAAVFCEPVLCNSGVLEPPPGFLEGLRELCDDTGTVLVFDEVITGFRIDSGGAVTRYGVTPDLVVLAKAIAGGFPLAAVAGRADILDRTTAGVVHAGTYNGNPVVLAAAIATLEALGEPGVYDDFERRGRALADGMRAAFARYDVPVTVHQVGPVVQCLPGVRKARTFDDFLAADQEFYDRLTVQLLRRGVFTLPGGRWYLSTAHTDADIAETVAVIDESLGATLDEGPGPRVSTA</sequence>
<dbReference type="InterPro" id="IPR015422">
    <property type="entry name" value="PyrdxlP-dep_Trfase_small"/>
</dbReference>
<dbReference type="Gene3D" id="3.40.640.10">
    <property type="entry name" value="Type I PLP-dependent aspartate aminotransferase-like (Major domain)"/>
    <property type="match status" value="1"/>
</dbReference>
<evidence type="ECO:0000313" key="5">
    <source>
        <dbReference type="Proteomes" id="UP000256485"/>
    </source>
</evidence>
<dbReference type="Gene3D" id="3.90.1150.10">
    <property type="entry name" value="Aspartate Aminotransferase, domain 1"/>
    <property type="match status" value="1"/>
</dbReference>
<dbReference type="Proteomes" id="UP000256485">
    <property type="component" value="Unassembled WGS sequence"/>
</dbReference>
<dbReference type="GO" id="GO:0008483">
    <property type="term" value="F:transaminase activity"/>
    <property type="evidence" value="ECO:0007669"/>
    <property type="project" value="InterPro"/>
</dbReference>
<keyword evidence="2 3" id="KW-0663">Pyridoxal phosphate</keyword>
<comment type="caution">
    <text evidence="4">The sequence shown here is derived from an EMBL/GenBank/DDBJ whole genome shotgun (WGS) entry which is preliminary data.</text>
</comment>
<dbReference type="InterPro" id="IPR015421">
    <property type="entry name" value="PyrdxlP-dep_Trfase_major"/>
</dbReference>
<comment type="similarity">
    <text evidence="3">Belongs to the class-III pyridoxal-phosphate-dependent aminotransferase family.</text>
</comment>
<dbReference type="InterPro" id="IPR015424">
    <property type="entry name" value="PyrdxlP-dep_Trfase"/>
</dbReference>
<name>A0A3D9V8G8_THECX</name>
<evidence type="ECO:0000256" key="3">
    <source>
        <dbReference type="RuleBase" id="RU003560"/>
    </source>
</evidence>
<dbReference type="RefSeq" id="WP_115849116.1">
    <property type="nucleotide sequence ID" value="NZ_QTUC01000001.1"/>
</dbReference>
<evidence type="ECO:0000313" key="4">
    <source>
        <dbReference type="EMBL" id="REF35305.1"/>
    </source>
</evidence>
<dbReference type="EMBL" id="QTUC01000001">
    <property type="protein sequence ID" value="REF35305.1"/>
    <property type="molecule type" value="Genomic_DNA"/>
</dbReference>
<evidence type="ECO:0000256" key="1">
    <source>
        <dbReference type="ARBA" id="ARBA00001933"/>
    </source>
</evidence>
<dbReference type="Pfam" id="PF00202">
    <property type="entry name" value="Aminotran_3"/>
    <property type="match status" value="1"/>
</dbReference>
<dbReference type="GO" id="GO:0030170">
    <property type="term" value="F:pyridoxal phosphate binding"/>
    <property type="evidence" value="ECO:0007669"/>
    <property type="project" value="InterPro"/>
</dbReference>
<reference evidence="4 5" key="1">
    <citation type="submission" date="2018-08" db="EMBL/GenBank/DDBJ databases">
        <title>Sequencing the genomes of 1000 actinobacteria strains.</title>
        <authorList>
            <person name="Klenk H.-P."/>
        </authorList>
    </citation>
    <scope>NUCLEOTIDE SEQUENCE [LARGE SCALE GENOMIC DNA]</scope>
    <source>
        <strain evidence="4 5">DSM 22891</strain>
    </source>
</reference>
<dbReference type="InterPro" id="IPR049704">
    <property type="entry name" value="Aminotrans_3_PPA_site"/>
</dbReference>
<accession>A0A3D9V8G8</accession>
<dbReference type="PANTHER" id="PTHR43713">
    <property type="entry name" value="GLUTAMATE-1-SEMIALDEHYDE 2,1-AMINOMUTASE"/>
    <property type="match status" value="1"/>
</dbReference>
<keyword evidence="5" id="KW-1185">Reference proteome</keyword>
<dbReference type="PANTHER" id="PTHR43713:SF3">
    <property type="entry name" value="GLUTAMATE-1-SEMIALDEHYDE 2,1-AMINOMUTASE 1, CHLOROPLASTIC-RELATED"/>
    <property type="match status" value="1"/>
</dbReference>
<gene>
    <name evidence="4" type="ORF">DFJ64_0681</name>
</gene>
<comment type="cofactor">
    <cofactor evidence="1">
        <name>pyridoxal 5'-phosphate</name>
        <dbReference type="ChEBI" id="CHEBI:597326"/>
    </cofactor>
</comment>
<dbReference type="AlphaFoldDB" id="A0A3D9V8G8"/>